<evidence type="ECO:0000259" key="2">
    <source>
        <dbReference type="Pfam" id="PF10412"/>
    </source>
</evidence>
<keyword evidence="4" id="KW-1185">Reference proteome</keyword>
<dbReference type="InterPro" id="IPR027417">
    <property type="entry name" value="P-loop_NTPase"/>
</dbReference>
<feature type="compositionally biased region" description="Basic residues" evidence="1">
    <location>
        <begin position="634"/>
        <end position="645"/>
    </location>
</feature>
<organism evidence="3 4">
    <name type="scientific">Catellatospora bangladeshensis</name>
    <dbReference type="NCBI Taxonomy" id="310355"/>
    <lineage>
        <taxon>Bacteria</taxon>
        <taxon>Bacillati</taxon>
        <taxon>Actinomycetota</taxon>
        <taxon>Actinomycetes</taxon>
        <taxon>Micromonosporales</taxon>
        <taxon>Micromonosporaceae</taxon>
        <taxon>Catellatospora</taxon>
    </lineage>
</organism>
<dbReference type="AlphaFoldDB" id="A0A8J3NM94"/>
<comment type="caution">
    <text evidence="3">The sequence shown here is derived from an EMBL/GenBank/DDBJ whole genome shotgun (WGS) entry which is preliminary data.</text>
</comment>
<dbReference type="RefSeq" id="WP_239126274.1">
    <property type="nucleotide sequence ID" value="NZ_BONF01000054.1"/>
</dbReference>
<feature type="domain" description="Type IV secretion system coupling protein TraD DNA-binding" evidence="2">
    <location>
        <begin position="257"/>
        <end position="327"/>
    </location>
</feature>
<dbReference type="InterPro" id="IPR019476">
    <property type="entry name" value="T4SS_TraD_DNA-bd"/>
</dbReference>
<feature type="compositionally biased region" description="Low complexity" evidence="1">
    <location>
        <begin position="604"/>
        <end position="614"/>
    </location>
</feature>
<dbReference type="EMBL" id="BONF01000054">
    <property type="protein sequence ID" value="GIF85902.1"/>
    <property type="molecule type" value="Genomic_DNA"/>
</dbReference>
<dbReference type="Gene3D" id="3.40.50.300">
    <property type="entry name" value="P-loop containing nucleotide triphosphate hydrolases"/>
    <property type="match status" value="2"/>
</dbReference>
<evidence type="ECO:0000313" key="4">
    <source>
        <dbReference type="Proteomes" id="UP000601223"/>
    </source>
</evidence>
<evidence type="ECO:0000313" key="3">
    <source>
        <dbReference type="EMBL" id="GIF85902.1"/>
    </source>
</evidence>
<dbReference type="PANTHER" id="PTHR30121">
    <property type="entry name" value="UNCHARACTERIZED PROTEIN YJGR-RELATED"/>
    <property type="match status" value="1"/>
</dbReference>
<dbReference type="Proteomes" id="UP000601223">
    <property type="component" value="Unassembled WGS sequence"/>
</dbReference>
<gene>
    <name evidence="3" type="ORF">Cba03nite_72510</name>
</gene>
<name>A0A8J3NM94_9ACTN</name>
<protein>
    <recommendedName>
        <fullName evidence="2">Type IV secretion system coupling protein TraD DNA-binding domain-containing protein</fullName>
    </recommendedName>
</protein>
<dbReference type="CDD" id="cd01127">
    <property type="entry name" value="TrwB_TraG_TraD_VirD4"/>
    <property type="match status" value="2"/>
</dbReference>
<dbReference type="PANTHER" id="PTHR30121:SF11">
    <property type="entry name" value="AAA+ ATPASE DOMAIN-CONTAINING PROTEIN"/>
    <property type="match status" value="1"/>
</dbReference>
<feature type="region of interest" description="Disordered" evidence="1">
    <location>
        <begin position="591"/>
        <end position="663"/>
    </location>
</feature>
<proteinExistence type="predicted"/>
<feature type="compositionally biased region" description="Low complexity" evidence="1">
    <location>
        <begin position="646"/>
        <end position="663"/>
    </location>
</feature>
<dbReference type="Pfam" id="PF10412">
    <property type="entry name" value="TrwB_AAD_bind"/>
    <property type="match status" value="1"/>
</dbReference>
<reference evidence="3 4" key="1">
    <citation type="submission" date="2021-01" db="EMBL/GenBank/DDBJ databases">
        <title>Whole genome shotgun sequence of Catellatospora bangladeshensis NBRC 107357.</title>
        <authorList>
            <person name="Komaki H."/>
            <person name="Tamura T."/>
        </authorList>
    </citation>
    <scope>NUCLEOTIDE SEQUENCE [LARGE SCALE GENOMIC DNA]</scope>
    <source>
        <strain evidence="3 4">NBRC 107357</strain>
    </source>
</reference>
<sequence length="741" mass="79089">MATGGRLHTRLPDVLPLRTEHALDPVRGLLAAGAETRTGEHTVVQILARPAAAGRVRSARRAAHAIRTGQAAPSGGNLLARMLFAPLLWLIEMFLPGPASSHTGSQAQRRDPTYDRDVRLILDKALSGPVFEVDVRYIVAATPTGVGKPDRAVRERLRQRLNGLAHAVASAFSAYSGRNSLHRRKLARPVTVAALRRMSGGFLAGIDELAALAALPTDLAVPGLQRARAKAAPAPVAVPAGGGGTKPLGVAQDGGHKVAMPVASGSEHIHLIGKTGSAKSTLITHMVLDDVRNGRGAVVIDPKGDLVNDILSRLPDDVADRVVLIDPAQDAHQCFNPLDGDDQQLAVDNIVGIFGKIFHRFWGPRIDDVLRVSLLTLLKHDGVTLSAVPPLLNSDQFRARFTAELNDPAGLHGFWTWYDSMNPGQRAQIIGPVLARLRAFLLRDFVRATIGQPKSSFDLGKILDGGLLLARLPKGVLGDDTCRILGSLLIAKTWQAATARSALPEQQRRPAMIYADEAHNFLNLPSPVGDMLAEARGYRLGMLLAHQDLSQLPRDVAAALHANARNKIFFNVAPDDARVLARHVEPELDEHDLSHWTRSPPRPASSSATTSCPPSRSPPRPQLPRESRSLHCGRLLRRLTRRSRPRSGTSSPAASAGTSNNAAASAPLAGSAAAAARIPTATTVSADRTFTGPSVHPSFSPSSCWRARRTGLAADQGVRPATCSLTAAEHHIQILSGFPQG</sequence>
<evidence type="ECO:0000256" key="1">
    <source>
        <dbReference type="SAM" id="MobiDB-lite"/>
    </source>
</evidence>
<dbReference type="InterPro" id="IPR051162">
    <property type="entry name" value="T4SS_component"/>
</dbReference>
<accession>A0A8J3NM94</accession>
<dbReference type="SUPFAM" id="SSF52540">
    <property type="entry name" value="P-loop containing nucleoside triphosphate hydrolases"/>
    <property type="match status" value="1"/>
</dbReference>